<dbReference type="GO" id="GO:0075713">
    <property type="term" value="P:establishment of integrated proviral latency"/>
    <property type="evidence" value="ECO:0007669"/>
    <property type="project" value="UniProtKB-KW"/>
</dbReference>
<dbReference type="GO" id="GO:0016740">
    <property type="term" value="F:transferase activity"/>
    <property type="evidence" value="ECO:0007669"/>
    <property type="project" value="UniProtKB-KW"/>
</dbReference>
<evidence type="ECO:0000256" key="6">
    <source>
        <dbReference type="ARBA" id="ARBA00023172"/>
    </source>
</evidence>
<dbReference type="InterPro" id="IPR013762">
    <property type="entry name" value="Integrase-like_cat_sf"/>
</dbReference>
<dbReference type="PROSITE" id="PS51898">
    <property type="entry name" value="TYR_RECOMBINASE"/>
    <property type="match status" value="1"/>
</dbReference>
<protein>
    <recommendedName>
        <fullName evidence="2">Integrase</fullName>
    </recommendedName>
</protein>
<evidence type="ECO:0000256" key="8">
    <source>
        <dbReference type="ARBA" id="ARBA00023296"/>
    </source>
</evidence>
<dbReference type="CDD" id="cd01189">
    <property type="entry name" value="INT_ICEBs1_C_like"/>
    <property type="match status" value="1"/>
</dbReference>
<dbReference type="GO" id="GO:0006310">
    <property type="term" value="P:DNA recombination"/>
    <property type="evidence" value="ECO:0007669"/>
    <property type="project" value="UniProtKB-KW"/>
</dbReference>
<dbReference type="InterPro" id="IPR002104">
    <property type="entry name" value="Integrase_catalytic"/>
</dbReference>
<proteinExistence type="inferred from homology"/>
<evidence type="ECO:0000259" key="12">
    <source>
        <dbReference type="PROSITE" id="PS51900"/>
    </source>
</evidence>
<name>A0A8S5URN4_9CAUD</name>
<evidence type="ECO:0000256" key="1">
    <source>
        <dbReference type="ARBA" id="ARBA00008857"/>
    </source>
</evidence>
<sequence length="416" mass="45513">MAYGEGTVYQRRDGKWVACVEAGYTPSGGRRRITRARATEAEAKRALRAIRREVLAEQQSTAVSPRTTLKSWLDTWAVDYKRTARPRTYSNDIALLGKWVVPTIGHRRLTDLTVTDLRKMEAGMRQAGRSTTSIRYVRLILHRALRAAIVEGHRIPDSVMLAPKPKAAASKRQAIPAADAATLLKAATEKDTWPPLPDAMSAPAHRSRRLATEQDASRWVAALLQGMRQGECLGLTWDRVDLDAGTLTVDRQLVEMTAAEDVTGTDGVVYEHLMDGYYWGPVKTAAGSRVLPLVPWMAAALSAWRDQCPTSPYGLVWPRPDGGPWSKKDDRLAWRALQDVAGVHKDGGGYYLVHEARHSTATLLMAAGVPATVVIAIMGHTAITTSMGYQHADLEQARSALEAVAPRLGLASTPTP</sequence>
<dbReference type="InterPro" id="IPR010998">
    <property type="entry name" value="Integrase_recombinase_N"/>
</dbReference>
<dbReference type="PANTHER" id="PTHR30629:SF2">
    <property type="entry name" value="PROPHAGE INTEGRASE INTS-RELATED"/>
    <property type="match status" value="1"/>
</dbReference>
<dbReference type="GO" id="GO:0015074">
    <property type="term" value="P:DNA integration"/>
    <property type="evidence" value="ECO:0007669"/>
    <property type="project" value="UniProtKB-KW"/>
</dbReference>
<evidence type="ECO:0000256" key="5">
    <source>
        <dbReference type="ARBA" id="ARBA00023125"/>
    </source>
</evidence>
<dbReference type="SUPFAM" id="SSF56349">
    <property type="entry name" value="DNA breaking-rejoining enzymes"/>
    <property type="match status" value="1"/>
</dbReference>
<dbReference type="GO" id="GO:0044826">
    <property type="term" value="P:viral genome integration into host DNA"/>
    <property type="evidence" value="ECO:0007669"/>
    <property type="project" value="UniProtKB-KW"/>
</dbReference>
<evidence type="ECO:0000256" key="3">
    <source>
        <dbReference type="ARBA" id="ARBA00022679"/>
    </source>
</evidence>
<evidence type="ECO:0000256" key="4">
    <source>
        <dbReference type="ARBA" id="ARBA00022908"/>
    </source>
</evidence>
<evidence type="ECO:0000256" key="2">
    <source>
        <dbReference type="ARBA" id="ARBA00016082"/>
    </source>
</evidence>
<keyword evidence="3" id="KW-0808">Transferase</keyword>
<feature type="domain" description="Core-binding (CB)" evidence="12">
    <location>
        <begin position="63"/>
        <end position="149"/>
    </location>
</feature>
<evidence type="ECO:0000256" key="7">
    <source>
        <dbReference type="ARBA" id="ARBA00023195"/>
    </source>
</evidence>
<dbReference type="InterPro" id="IPR044068">
    <property type="entry name" value="CB"/>
</dbReference>
<dbReference type="EMBL" id="BK016127">
    <property type="protein sequence ID" value="DAF97161.1"/>
    <property type="molecule type" value="Genomic_DNA"/>
</dbReference>
<dbReference type="Gene3D" id="1.10.443.10">
    <property type="entry name" value="Intergrase catalytic core"/>
    <property type="match status" value="1"/>
</dbReference>
<comment type="similarity">
    <text evidence="1">Belongs to the 'phage' integrase family.</text>
</comment>
<keyword evidence="7" id="KW-1179">Viral genome integration</keyword>
<accession>A0A8S5URN4</accession>
<evidence type="ECO:0000256" key="9">
    <source>
        <dbReference type="ARBA" id="ARBA00049605"/>
    </source>
</evidence>
<dbReference type="InterPro" id="IPR050808">
    <property type="entry name" value="Phage_Integrase"/>
</dbReference>
<dbReference type="InterPro" id="IPR004107">
    <property type="entry name" value="Integrase_SAM-like_N"/>
</dbReference>
<organism evidence="13">
    <name type="scientific">Siphoviridae sp. ctksc2</name>
    <dbReference type="NCBI Taxonomy" id="2825645"/>
    <lineage>
        <taxon>Viruses</taxon>
        <taxon>Duplodnaviria</taxon>
        <taxon>Heunggongvirae</taxon>
        <taxon>Uroviricota</taxon>
        <taxon>Caudoviricetes</taxon>
    </lineage>
</organism>
<dbReference type="PANTHER" id="PTHR30629">
    <property type="entry name" value="PROPHAGE INTEGRASE"/>
    <property type="match status" value="1"/>
</dbReference>
<keyword evidence="8" id="KW-1160">Virus entry into host cell</keyword>
<dbReference type="Pfam" id="PF00589">
    <property type="entry name" value="Phage_integrase"/>
    <property type="match status" value="1"/>
</dbReference>
<evidence type="ECO:0000256" key="10">
    <source>
        <dbReference type="PROSITE-ProRule" id="PRU01248"/>
    </source>
</evidence>
<keyword evidence="4" id="KW-0229">DNA integration</keyword>
<dbReference type="GO" id="GO:0003677">
    <property type="term" value="F:DNA binding"/>
    <property type="evidence" value="ECO:0007669"/>
    <property type="project" value="UniProtKB-UniRule"/>
</dbReference>
<dbReference type="GO" id="GO:0046718">
    <property type="term" value="P:symbiont entry into host cell"/>
    <property type="evidence" value="ECO:0007669"/>
    <property type="project" value="UniProtKB-KW"/>
</dbReference>
<feature type="domain" description="Tyr recombinase" evidence="11">
    <location>
        <begin position="182"/>
        <end position="402"/>
    </location>
</feature>
<dbReference type="PROSITE" id="PS51900">
    <property type="entry name" value="CB"/>
    <property type="match status" value="1"/>
</dbReference>
<dbReference type="InterPro" id="IPR011010">
    <property type="entry name" value="DNA_brk_join_enz"/>
</dbReference>
<dbReference type="Gene3D" id="1.10.150.130">
    <property type="match status" value="1"/>
</dbReference>
<evidence type="ECO:0000259" key="11">
    <source>
        <dbReference type="PROSITE" id="PS51898"/>
    </source>
</evidence>
<comment type="function">
    <text evidence="9">Integrase is necessary for integration of the phage into the host genome by site-specific recombination. In conjunction with excisionase, integrase is also necessary for excision of the prophage from the host genome.</text>
</comment>
<reference evidence="13" key="1">
    <citation type="journal article" date="2021" name="Proc. Natl. Acad. Sci. U.S.A.">
        <title>A Catalog of Tens of Thousands of Viruses from Human Metagenomes Reveals Hidden Associations with Chronic Diseases.</title>
        <authorList>
            <person name="Tisza M.J."/>
            <person name="Buck C.B."/>
        </authorList>
    </citation>
    <scope>NUCLEOTIDE SEQUENCE</scope>
    <source>
        <strain evidence="13">Ctksc2</strain>
    </source>
</reference>
<dbReference type="Pfam" id="PF14659">
    <property type="entry name" value="Phage_int_SAM_3"/>
    <property type="match status" value="1"/>
</dbReference>
<keyword evidence="5 10" id="KW-0238">DNA-binding</keyword>
<evidence type="ECO:0000313" key="13">
    <source>
        <dbReference type="EMBL" id="DAF97161.1"/>
    </source>
</evidence>
<keyword evidence="6" id="KW-0233">DNA recombination</keyword>